<evidence type="ECO:0000313" key="1">
    <source>
        <dbReference type="EMBL" id="MBX39476.1"/>
    </source>
</evidence>
<dbReference type="AlphaFoldDB" id="A0A2P2NAH9"/>
<organism evidence="1">
    <name type="scientific">Rhizophora mucronata</name>
    <name type="common">Asiatic mangrove</name>
    <dbReference type="NCBI Taxonomy" id="61149"/>
    <lineage>
        <taxon>Eukaryota</taxon>
        <taxon>Viridiplantae</taxon>
        <taxon>Streptophyta</taxon>
        <taxon>Embryophyta</taxon>
        <taxon>Tracheophyta</taxon>
        <taxon>Spermatophyta</taxon>
        <taxon>Magnoliopsida</taxon>
        <taxon>eudicotyledons</taxon>
        <taxon>Gunneridae</taxon>
        <taxon>Pentapetalae</taxon>
        <taxon>rosids</taxon>
        <taxon>fabids</taxon>
        <taxon>Malpighiales</taxon>
        <taxon>Rhizophoraceae</taxon>
        <taxon>Rhizophora</taxon>
    </lineage>
</organism>
<protein>
    <submittedName>
        <fullName evidence="1">Uncharacterized protein</fullName>
    </submittedName>
</protein>
<proteinExistence type="predicted"/>
<name>A0A2P2NAH9_RHIMU</name>
<accession>A0A2P2NAH9</accession>
<reference evidence="1" key="1">
    <citation type="submission" date="2018-02" db="EMBL/GenBank/DDBJ databases">
        <title>Rhizophora mucronata_Transcriptome.</title>
        <authorList>
            <person name="Meera S.P."/>
            <person name="Sreeshan A."/>
            <person name="Augustine A."/>
        </authorList>
    </citation>
    <scope>NUCLEOTIDE SEQUENCE</scope>
    <source>
        <tissue evidence="1">Leaf</tissue>
    </source>
</reference>
<sequence length="28" mass="3054">MLPISIILGIVADDFNDISLGCAEIEQY</sequence>
<dbReference type="EMBL" id="GGEC01058992">
    <property type="protein sequence ID" value="MBX39476.1"/>
    <property type="molecule type" value="Transcribed_RNA"/>
</dbReference>